<name>A0AC34GNA1_9BILA</name>
<proteinExistence type="predicted"/>
<accession>A0AC34GNA1</accession>
<evidence type="ECO:0000313" key="2">
    <source>
        <dbReference type="WBParaSite" id="ES5_v2.g4496.t1"/>
    </source>
</evidence>
<evidence type="ECO:0000313" key="1">
    <source>
        <dbReference type="Proteomes" id="UP000887579"/>
    </source>
</evidence>
<dbReference type="WBParaSite" id="ES5_v2.g4496.t1">
    <property type="protein sequence ID" value="ES5_v2.g4496.t1"/>
    <property type="gene ID" value="ES5_v2.g4496"/>
</dbReference>
<sequence>MSSLAMPLLIINLGGEMSYILEQRLQAQNVIEDKSVKVLHEIISAIMDKLFDLMTMAVKYQIVMVRHPYELFNVTLNHLDGIRSVMKGNDNMTECLDFAYQMDAKVKVSILMREDKQNREGDFNIVQNPVLLPPHANIPGTVRYYTNGEFLNSINFPLPSSYVSCPVTNEEYDKRLGMEVTDRGTVLGHNMYAALNEAVQVKDGTGGREDAAPAGPLGDELSLLTKLLTSNDDSSSASQHVVLSLFDDDEEQPKKKGSKANGSSSTTVGKVKISKTSRPLDSAMKELSIRPTSKKGKGENLANLMEEASASTQKPRSASVKKRSDSAKGQRTPSRNGSAKKK</sequence>
<organism evidence="1 2">
    <name type="scientific">Panagrolaimus sp. ES5</name>
    <dbReference type="NCBI Taxonomy" id="591445"/>
    <lineage>
        <taxon>Eukaryota</taxon>
        <taxon>Metazoa</taxon>
        <taxon>Ecdysozoa</taxon>
        <taxon>Nematoda</taxon>
        <taxon>Chromadorea</taxon>
        <taxon>Rhabditida</taxon>
        <taxon>Tylenchina</taxon>
        <taxon>Panagrolaimomorpha</taxon>
        <taxon>Panagrolaimoidea</taxon>
        <taxon>Panagrolaimidae</taxon>
        <taxon>Panagrolaimus</taxon>
    </lineage>
</organism>
<protein>
    <submittedName>
        <fullName evidence="2">Uncharacterized protein</fullName>
    </submittedName>
</protein>
<dbReference type="Proteomes" id="UP000887579">
    <property type="component" value="Unplaced"/>
</dbReference>
<reference evidence="2" key="1">
    <citation type="submission" date="2022-11" db="UniProtKB">
        <authorList>
            <consortium name="WormBaseParasite"/>
        </authorList>
    </citation>
    <scope>IDENTIFICATION</scope>
</reference>